<dbReference type="Proteomes" id="UP001383192">
    <property type="component" value="Unassembled WGS sequence"/>
</dbReference>
<gene>
    <name evidence="1" type="ORF">VNI00_017326</name>
</gene>
<comment type="caution">
    <text evidence="1">The sequence shown here is derived from an EMBL/GenBank/DDBJ whole genome shotgun (WGS) entry which is preliminary data.</text>
</comment>
<proteinExistence type="predicted"/>
<name>A0AAW0B5M1_9AGAR</name>
<dbReference type="AlphaFoldDB" id="A0AAW0B5M1"/>
<keyword evidence="2" id="KW-1185">Reference proteome</keyword>
<sequence>MLPPPSTTLHKYPVSVSVINVDSMLCTAQSAGKWVEHKSVRNLYLVGRVYQHLNAPIPDTCNHIILSRYQHSTWIHNTSQTHEQLFMNDEHITFAWSFEDAPSIPKTTFLDPPASQAAWLTLYSNPTQFPGIAIATDLSVDLTTIPGHDFYQQLRPCSVTETGYCTSLEHRHHFLYMMVYLLSQVALYEQLVLHYKVTINSSVSHTQTQPFDGNLAPHISLEELVNGMAQRGVTFAMAHDVHAWAISCLNDLFILYPEMEPQLQALLPTVSE</sequence>
<evidence type="ECO:0000313" key="1">
    <source>
        <dbReference type="EMBL" id="KAK7021416.1"/>
    </source>
</evidence>
<evidence type="ECO:0000313" key="2">
    <source>
        <dbReference type="Proteomes" id="UP001383192"/>
    </source>
</evidence>
<protein>
    <submittedName>
        <fullName evidence="1">Uncharacterized protein</fullName>
    </submittedName>
</protein>
<reference evidence="1 2" key="1">
    <citation type="submission" date="2024-01" db="EMBL/GenBank/DDBJ databases">
        <title>A draft genome for a cacao thread blight-causing isolate of Paramarasmius palmivorus.</title>
        <authorList>
            <person name="Baruah I.K."/>
            <person name="Bukari Y."/>
            <person name="Amoako-Attah I."/>
            <person name="Meinhardt L.W."/>
            <person name="Bailey B.A."/>
            <person name="Cohen S.P."/>
        </authorList>
    </citation>
    <scope>NUCLEOTIDE SEQUENCE [LARGE SCALE GENOMIC DNA]</scope>
    <source>
        <strain evidence="1 2">GH-12</strain>
    </source>
</reference>
<accession>A0AAW0B5M1</accession>
<dbReference type="EMBL" id="JAYKXP010000167">
    <property type="protein sequence ID" value="KAK7021416.1"/>
    <property type="molecule type" value="Genomic_DNA"/>
</dbReference>
<organism evidence="1 2">
    <name type="scientific">Paramarasmius palmivorus</name>
    <dbReference type="NCBI Taxonomy" id="297713"/>
    <lineage>
        <taxon>Eukaryota</taxon>
        <taxon>Fungi</taxon>
        <taxon>Dikarya</taxon>
        <taxon>Basidiomycota</taxon>
        <taxon>Agaricomycotina</taxon>
        <taxon>Agaricomycetes</taxon>
        <taxon>Agaricomycetidae</taxon>
        <taxon>Agaricales</taxon>
        <taxon>Marasmiineae</taxon>
        <taxon>Marasmiaceae</taxon>
        <taxon>Paramarasmius</taxon>
    </lineage>
</organism>